<dbReference type="Proteomes" id="UP000218418">
    <property type="component" value="Chromosome"/>
</dbReference>
<evidence type="ECO:0000259" key="2">
    <source>
        <dbReference type="Pfam" id="PF12770"/>
    </source>
</evidence>
<dbReference type="InterPro" id="IPR011990">
    <property type="entry name" value="TPR-like_helical_dom_sf"/>
</dbReference>
<proteinExistence type="predicted"/>
<feature type="repeat" description="TPR" evidence="1">
    <location>
        <begin position="49"/>
        <end position="82"/>
    </location>
</feature>
<evidence type="ECO:0000313" key="4">
    <source>
        <dbReference type="Proteomes" id="UP000218418"/>
    </source>
</evidence>
<dbReference type="InterPro" id="IPR019734">
    <property type="entry name" value="TPR_rpt"/>
</dbReference>
<keyword evidence="1" id="KW-0802">TPR repeat</keyword>
<evidence type="ECO:0000313" key="3">
    <source>
        <dbReference type="EMBL" id="BAY81495.1"/>
    </source>
</evidence>
<dbReference type="Pfam" id="PF12770">
    <property type="entry name" value="CHAT"/>
    <property type="match status" value="1"/>
</dbReference>
<protein>
    <submittedName>
        <fullName evidence="3">TPR repeat protein</fullName>
    </submittedName>
</protein>
<dbReference type="SMART" id="SM00028">
    <property type="entry name" value="TPR"/>
    <property type="match status" value="4"/>
</dbReference>
<feature type="repeat" description="TPR" evidence="1">
    <location>
        <begin position="180"/>
        <end position="213"/>
    </location>
</feature>
<gene>
    <name evidence="3" type="ORF">NIES267_09720</name>
</gene>
<sequence>MKNKHRKIRISRVFTILFLSSLIFCLSLGHIPFTDYSLTTSVNAQTTSAELLVNQGVKYYSNGNYQTAIEQWLEALKSYQTDKNLSNEVIVRENLARTYPQVGRISEAIQKWEEVASIYRQLKNANGVGFSLAEQAQLYSNLGQPRKAIAILCSPKDSSVCTEDSVLQIASNLKNSTLEAVALGSLGDAYRLTGDYDKAIEKLESSLVIARKLKNQDYIISATNSLGNAYNSQALLNYRRADLAAESADNVDAPQQFIKAAREKDTRAISYLNQSLNLAKNRKDYQAQIQALRSIIPIYYRTNNTNAVTTLQQAIKLLEFLPQNRERLYATIDLARLLQNKPTDGRTKVFECQNSDYSPASESLLKNAVNISNQIGDSRGKSFALGQLGHIYECQNQYNQALEITKQAQLIAEQDLKAKDSLYLWEWQTGRIFKAQNKTDEAISAYSLAMNTLEDIRQDILTANRDIQFDFRDTIEPIYRDVVELRLSLESSRQATNKSLANNASNDNLTFVINTVNSLKLAQLQNFFGNNCIIDAFVQKEVDKIIDNTTAVFSTIILDDKIAIILSLPNGRKEYKWYDIPQEKLFAEINEYRKAVQRYRKSFNLELAKNIYDWMIAPFDNDLQRNGIKTLVFIHDGILQSVPMAPLYDGEQYLIQKYAIATTPSLSLTNPKPLNRQNLQVLALGLTEAANINGNQFPALEYVDDEIDGIKQQIPGKKLLDTQFTRENLEKELKQEVYPIIHLATHGQFGTDPENTFIVTGNNQKLTFSQLDRLIRSVTRNREPLELLTLTACETAVGNNRSALGLAGVAIQAGAKSAIASLWAINDAATAQFASDFYAQLLSDSKSKAEALQAAQLKFINEEGSRNKHPAYWSPFVLIGNWL</sequence>
<accession>A0A1Z4LJV9</accession>
<organism evidence="3 4">
    <name type="scientific">Calothrix parasitica NIES-267</name>
    <dbReference type="NCBI Taxonomy" id="1973488"/>
    <lineage>
        <taxon>Bacteria</taxon>
        <taxon>Bacillati</taxon>
        <taxon>Cyanobacteriota</taxon>
        <taxon>Cyanophyceae</taxon>
        <taxon>Nostocales</taxon>
        <taxon>Calotrichaceae</taxon>
        <taxon>Calothrix</taxon>
    </lineage>
</organism>
<dbReference type="SUPFAM" id="SSF48452">
    <property type="entry name" value="TPR-like"/>
    <property type="match status" value="2"/>
</dbReference>
<reference evidence="3 4" key="1">
    <citation type="submission" date="2017-06" db="EMBL/GenBank/DDBJ databases">
        <title>Genome sequencing of cyanobaciteial culture collection at National Institute for Environmental Studies (NIES).</title>
        <authorList>
            <person name="Hirose Y."/>
            <person name="Shimura Y."/>
            <person name="Fujisawa T."/>
            <person name="Nakamura Y."/>
            <person name="Kawachi M."/>
        </authorList>
    </citation>
    <scope>NUCLEOTIDE SEQUENCE [LARGE SCALE GENOMIC DNA]</scope>
    <source>
        <strain evidence="3 4">NIES-267</strain>
    </source>
</reference>
<name>A0A1Z4LJV9_9CYAN</name>
<dbReference type="Pfam" id="PF13176">
    <property type="entry name" value="TPR_7"/>
    <property type="match status" value="2"/>
</dbReference>
<dbReference type="EMBL" id="AP018227">
    <property type="protein sequence ID" value="BAY81495.1"/>
    <property type="molecule type" value="Genomic_DNA"/>
</dbReference>
<keyword evidence="4" id="KW-1185">Reference proteome</keyword>
<dbReference type="OrthoDB" id="446317at2"/>
<dbReference type="AlphaFoldDB" id="A0A1Z4LJV9"/>
<dbReference type="Gene3D" id="1.25.40.10">
    <property type="entry name" value="Tetratricopeptide repeat domain"/>
    <property type="match status" value="3"/>
</dbReference>
<dbReference type="PANTHER" id="PTHR10098">
    <property type="entry name" value="RAPSYN-RELATED"/>
    <property type="match status" value="1"/>
</dbReference>
<dbReference type="PROSITE" id="PS50005">
    <property type="entry name" value="TPR"/>
    <property type="match status" value="2"/>
</dbReference>
<dbReference type="InterPro" id="IPR024983">
    <property type="entry name" value="CHAT_dom"/>
</dbReference>
<evidence type="ECO:0000256" key="1">
    <source>
        <dbReference type="PROSITE-ProRule" id="PRU00339"/>
    </source>
</evidence>
<feature type="domain" description="CHAT" evidence="2">
    <location>
        <begin position="606"/>
        <end position="881"/>
    </location>
</feature>
<dbReference type="PANTHER" id="PTHR10098:SF112">
    <property type="entry name" value="SLR0380 PROTEIN"/>
    <property type="match status" value="1"/>
</dbReference>